<evidence type="ECO:0000256" key="3">
    <source>
        <dbReference type="ARBA" id="ARBA00022980"/>
    </source>
</evidence>
<dbReference type="Pfam" id="PF25476">
    <property type="entry name" value="Ribosomal_L19e_C"/>
    <property type="match status" value="1"/>
</dbReference>
<keyword evidence="4 5" id="KW-0687">Ribonucleoprotein</keyword>
<dbReference type="PROSITE" id="PS00526">
    <property type="entry name" value="RIBOSOMAL_L19E"/>
    <property type="match status" value="1"/>
</dbReference>
<dbReference type="HAMAP" id="MF_01475">
    <property type="entry name" value="Ribosomal_eL19"/>
    <property type="match status" value="1"/>
</dbReference>
<feature type="region of interest" description="Disordered" evidence="7">
    <location>
        <begin position="73"/>
        <end position="93"/>
    </location>
</feature>
<evidence type="ECO:0000313" key="10">
    <source>
        <dbReference type="Proteomes" id="UP000612009"/>
    </source>
</evidence>
<reference evidence="9" key="1">
    <citation type="submission" date="2020-10" db="EMBL/GenBank/DDBJ databases">
        <authorList>
            <person name="Hahn C.J."/>
            <person name="Laso-Perez R."/>
            <person name="Vulcano F."/>
            <person name="Vaziourakis K.-M."/>
            <person name="Stokke R."/>
            <person name="Steen I.H."/>
            <person name="Teske A."/>
            <person name="Boetius A."/>
            <person name="Liebeke M."/>
            <person name="Amann R."/>
            <person name="Knittel K."/>
        </authorList>
    </citation>
    <scope>NUCLEOTIDE SEQUENCE</scope>
    <source>
        <strain evidence="9">Gfbio:e3339647-f889-4370-9287-4fb5cb688e4c:AG392J18_GoMArc1</strain>
    </source>
</reference>
<dbReference type="SUPFAM" id="SSF48140">
    <property type="entry name" value="Ribosomal protein L19 (L19e)"/>
    <property type="match status" value="1"/>
</dbReference>
<dbReference type="InterPro" id="IPR057260">
    <property type="entry name" value="Ribosomal_L19e_C"/>
</dbReference>
<dbReference type="GO" id="GO:0003735">
    <property type="term" value="F:structural constituent of ribosome"/>
    <property type="evidence" value="ECO:0007669"/>
    <property type="project" value="InterPro"/>
</dbReference>
<dbReference type="NCBIfam" id="NF006343">
    <property type="entry name" value="PRK08570.1"/>
    <property type="match status" value="1"/>
</dbReference>
<dbReference type="SMART" id="SM01416">
    <property type="entry name" value="Ribosomal_L19e"/>
    <property type="match status" value="1"/>
</dbReference>
<keyword evidence="5" id="KW-0694">RNA-binding</keyword>
<comment type="similarity">
    <text evidence="1 5 6">Belongs to the eukaryotic ribosomal protein eL19 family.</text>
</comment>
<evidence type="ECO:0000256" key="5">
    <source>
        <dbReference type="HAMAP-Rule" id="MF_01475"/>
    </source>
</evidence>
<dbReference type="InterPro" id="IPR000196">
    <property type="entry name" value="Ribosomal_eL19_dom"/>
</dbReference>
<dbReference type="InterPro" id="IPR039547">
    <property type="entry name" value="Ribosomal_eL19"/>
</dbReference>
<dbReference type="Gene3D" id="1.10.1650.10">
    <property type="match status" value="1"/>
</dbReference>
<dbReference type="FunFam" id="1.10.1650.10:FF:000001">
    <property type="entry name" value="Ribosomal protein L19"/>
    <property type="match status" value="1"/>
</dbReference>
<dbReference type="Gene3D" id="1.20.5.560">
    <property type="entry name" value="Single Heli x bin"/>
    <property type="match status" value="1"/>
</dbReference>
<comment type="subunit">
    <text evidence="2 5">Part of the 50S ribosomal subunit.</text>
</comment>
<dbReference type="InterPro" id="IPR035970">
    <property type="entry name" value="60S_ribosomal_eL19_sf"/>
</dbReference>
<evidence type="ECO:0000256" key="1">
    <source>
        <dbReference type="ARBA" id="ARBA00011082"/>
    </source>
</evidence>
<evidence type="ECO:0000259" key="8">
    <source>
        <dbReference type="SMART" id="SM01416"/>
    </source>
</evidence>
<name>A0A811T9B8_9EURY</name>
<accession>A0A811T9B8</accession>
<evidence type="ECO:0000256" key="4">
    <source>
        <dbReference type="ARBA" id="ARBA00023274"/>
    </source>
</evidence>
<dbReference type="Pfam" id="PF01280">
    <property type="entry name" value="Ribosomal_L19e"/>
    <property type="match status" value="1"/>
</dbReference>
<evidence type="ECO:0000256" key="2">
    <source>
        <dbReference type="ARBA" id="ARBA00011838"/>
    </source>
</evidence>
<evidence type="ECO:0000256" key="7">
    <source>
        <dbReference type="SAM" id="MobiDB-lite"/>
    </source>
</evidence>
<comment type="function">
    <text evidence="5">Binds to the 23S rRNA.</text>
</comment>
<dbReference type="InterPro" id="IPR015972">
    <property type="entry name" value="Ribosomal_eL19_dom1"/>
</dbReference>
<protein>
    <recommendedName>
        <fullName evidence="5">Large ribosomal subunit protein eL19</fullName>
    </recommendedName>
</protein>
<gene>
    <name evidence="5" type="primary">rpl19e</name>
    <name evidence="9" type="ORF">LAKADJCE_00113</name>
</gene>
<dbReference type="InterPro" id="IPR023638">
    <property type="entry name" value="Ribosomal_eL19_CS"/>
</dbReference>
<keyword evidence="5" id="KW-0699">rRNA-binding</keyword>
<dbReference type="EMBL" id="CAJHIR010000004">
    <property type="protein sequence ID" value="CAD6491395.1"/>
    <property type="molecule type" value="Genomic_DNA"/>
</dbReference>
<comment type="caution">
    <text evidence="9">The sequence shown here is derived from an EMBL/GenBank/DDBJ whole genome shotgun (WGS) entry which is preliminary data.</text>
</comment>
<dbReference type="GO" id="GO:0006412">
    <property type="term" value="P:translation"/>
    <property type="evidence" value="ECO:0007669"/>
    <property type="project" value="UniProtKB-UniRule"/>
</dbReference>
<proteinExistence type="inferred from homology"/>
<dbReference type="InterPro" id="IPR057259">
    <property type="entry name" value="Ribosomal_L19e"/>
</dbReference>
<dbReference type="Proteomes" id="UP000612009">
    <property type="component" value="Unassembled WGS sequence"/>
</dbReference>
<dbReference type="PANTHER" id="PTHR10722">
    <property type="entry name" value="60S RIBOSOMAL PROTEIN L19"/>
    <property type="match status" value="1"/>
</dbReference>
<evidence type="ECO:0000313" key="9">
    <source>
        <dbReference type="EMBL" id="CAD6491395.1"/>
    </source>
</evidence>
<feature type="domain" description="Large ribosomal subunit protein eL19" evidence="8">
    <location>
        <begin position="3"/>
        <end position="146"/>
    </location>
</feature>
<dbReference type="InterPro" id="IPR015974">
    <property type="entry name" value="Ribosomal_eL19_dom3"/>
</dbReference>
<dbReference type="Gene3D" id="1.10.1200.60">
    <property type="match status" value="1"/>
</dbReference>
<dbReference type="GO" id="GO:0022625">
    <property type="term" value="C:cytosolic large ribosomal subunit"/>
    <property type="evidence" value="ECO:0007669"/>
    <property type="project" value="InterPro"/>
</dbReference>
<dbReference type="GO" id="GO:0070180">
    <property type="term" value="F:large ribosomal subunit rRNA binding"/>
    <property type="evidence" value="ECO:0007669"/>
    <property type="project" value="UniProtKB-UniRule"/>
</dbReference>
<dbReference type="InterPro" id="IPR015973">
    <property type="entry name" value="Ribosomal_eL19_dom2"/>
</dbReference>
<dbReference type="AlphaFoldDB" id="A0A811T9B8"/>
<evidence type="ECO:0000256" key="6">
    <source>
        <dbReference type="RuleBase" id="RU000574"/>
    </source>
</evidence>
<keyword evidence="3 5" id="KW-0689">Ribosomal protein</keyword>
<organism evidence="9 10">
    <name type="scientific">Candidatus Argoarchaeum ethanivorans</name>
    <dbReference type="NCBI Taxonomy" id="2608793"/>
    <lineage>
        <taxon>Archaea</taxon>
        <taxon>Methanobacteriati</taxon>
        <taxon>Methanobacteriota</taxon>
        <taxon>Stenosarchaea group</taxon>
        <taxon>Methanomicrobia</taxon>
        <taxon>Methanosarcinales</taxon>
        <taxon>Methanosarcinales incertae sedis</taxon>
        <taxon>GOM Arc I cluster</taxon>
        <taxon>Candidatus Argoarchaeum</taxon>
    </lineage>
</organism>
<sequence length="147" mass="16887">MSNLSNQRRIASKVLKVGLERVWLNPEVSEDVAKAVTREDIRKLVADGAIKRKQKKGISRARARARDIKRAYGHCKGHGSRKGAKGARRPRKEQWIKKIRALRRRLRQLRDDGTVDASIHHKLYRKAKGGEYRSVAHLEAHIESIKK</sequence>